<dbReference type="PANTHER" id="PTHR45953:SF1">
    <property type="entry name" value="IDURONATE 2-SULFATASE"/>
    <property type="match status" value="1"/>
</dbReference>
<dbReference type="GO" id="GO:0046872">
    <property type="term" value="F:metal ion binding"/>
    <property type="evidence" value="ECO:0007669"/>
    <property type="project" value="UniProtKB-KW"/>
</dbReference>
<feature type="domain" description="Sulfatase N-terminal" evidence="3">
    <location>
        <begin position="57"/>
        <end position="224"/>
    </location>
</feature>
<evidence type="ECO:0000256" key="1">
    <source>
        <dbReference type="ARBA" id="ARBA00022723"/>
    </source>
</evidence>
<comment type="caution">
    <text evidence="4">The sequence shown here is derived from an EMBL/GenBank/DDBJ whole genome shotgun (WGS) entry which is preliminary data.</text>
</comment>
<dbReference type="PANTHER" id="PTHR45953">
    <property type="entry name" value="IDURONATE 2-SULFATASE"/>
    <property type="match status" value="1"/>
</dbReference>
<sequence>KFLSKINLNDYFWIEDDLEVDRERGDLTLNIEQNIFLKTMANELYLKETQNIRRAAFVTNMAIDWLDSLKNEQAPFFLWIDHFEPHEPWLAEEEFLKPFEYLLDKSSGICPMPPSNAAWVPDGVMKNLLAHVHATNFESDMEVGRVIQKIDDLGLTDDTVFIVISDHGEPYGEHGTIRKFGVPIYEELAKIPFIVKGPGFDRGRIINALLTTPDISGFLLRTAGVRIVRGMESLSLNPVIENKDSDLDVIHDMIFIGAYQVRAGCRTPKWKFIDNRGGKG</sequence>
<dbReference type="GO" id="GO:0008484">
    <property type="term" value="F:sulfuric ester hydrolase activity"/>
    <property type="evidence" value="ECO:0007669"/>
    <property type="project" value="TreeGrafter"/>
</dbReference>
<dbReference type="Pfam" id="PF00884">
    <property type="entry name" value="Sulfatase"/>
    <property type="match status" value="1"/>
</dbReference>
<dbReference type="EMBL" id="BART01025950">
    <property type="protein sequence ID" value="GAG91425.1"/>
    <property type="molecule type" value="Genomic_DNA"/>
</dbReference>
<protein>
    <recommendedName>
        <fullName evidence="3">Sulfatase N-terminal domain-containing protein</fullName>
    </recommendedName>
</protein>
<feature type="non-terminal residue" evidence="4">
    <location>
        <position position="1"/>
    </location>
</feature>
<evidence type="ECO:0000313" key="4">
    <source>
        <dbReference type="EMBL" id="GAG91425.1"/>
    </source>
</evidence>
<name>X1B8I7_9ZZZZ</name>
<dbReference type="InterPro" id="IPR017850">
    <property type="entry name" value="Alkaline_phosphatase_core_sf"/>
</dbReference>
<dbReference type="InterPro" id="IPR000917">
    <property type="entry name" value="Sulfatase_N"/>
</dbReference>
<reference evidence="4" key="1">
    <citation type="journal article" date="2014" name="Front. Microbiol.">
        <title>High frequency of phylogenetically diverse reductive dehalogenase-homologous genes in deep subseafloor sedimentary metagenomes.</title>
        <authorList>
            <person name="Kawai M."/>
            <person name="Futagami T."/>
            <person name="Toyoda A."/>
            <person name="Takaki Y."/>
            <person name="Nishi S."/>
            <person name="Hori S."/>
            <person name="Arai W."/>
            <person name="Tsubouchi T."/>
            <person name="Morono Y."/>
            <person name="Uchiyama I."/>
            <person name="Ito T."/>
            <person name="Fujiyama A."/>
            <person name="Inagaki F."/>
            <person name="Takami H."/>
        </authorList>
    </citation>
    <scope>NUCLEOTIDE SEQUENCE</scope>
    <source>
        <strain evidence="4">Expedition CK06-06</strain>
    </source>
</reference>
<gene>
    <name evidence="4" type="ORF">S01H4_46441</name>
</gene>
<dbReference type="AlphaFoldDB" id="X1B8I7"/>
<dbReference type="GO" id="GO:0005737">
    <property type="term" value="C:cytoplasm"/>
    <property type="evidence" value="ECO:0007669"/>
    <property type="project" value="TreeGrafter"/>
</dbReference>
<evidence type="ECO:0000259" key="3">
    <source>
        <dbReference type="Pfam" id="PF00884"/>
    </source>
</evidence>
<dbReference type="SUPFAM" id="SSF53649">
    <property type="entry name" value="Alkaline phosphatase-like"/>
    <property type="match status" value="1"/>
</dbReference>
<keyword evidence="1" id="KW-0479">Metal-binding</keyword>
<dbReference type="Gene3D" id="3.40.720.10">
    <property type="entry name" value="Alkaline Phosphatase, subunit A"/>
    <property type="match status" value="1"/>
</dbReference>
<evidence type="ECO:0000256" key="2">
    <source>
        <dbReference type="ARBA" id="ARBA00022801"/>
    </source>
</evidence>
<accession>X1B8I7</accession>
<organism evidence="4">
    <name type="scientific">marine sediment metagenome</name>
    <dbReference type="NCBI Taxonomy" id="412755"/>
    <lineage>
        <taxon>unclassified sequences</taxon>
        <taxon>metagenomes</taxon>
        <taxon>ecological metagenomes</taxon>
    </lineage>
</organism>
<proteinExistence type="predicted"/>
<keyword evidence="2" id="KW-0378">Hydrolase</keyword>
<feature type="non-terminal residue" evidence="4">
    <location>
        <position position="280"/>
    </location>
</feature>